<evidence type="ECO:0000313" key="10">
    <source>
        <dbReference type="Proteomes" id="UP000781932"/>
    </source>
</evidence>
<feature type="region of interest" description="Disordered" evidence="7">
    <location>
        <begin position="662"/>
        <end position="692"/>
    </location>
</feature>
<feature type="compositionally biased region" description="Polar residues" evidence="7">
    <location>
        <begin position="1"/>
        <end position="17"/>
    </location>
</feature>
<feature type="transmembrane region" description="Helical" evidence="8">
    <location>
        <begin position="518"/>
        <end position="541"/>
    </location>
</feature>
<evidence type="ECO:0008006" key="11">
    <source>
        <dbReference type="Google" id="ProtNLM"/>
    </source>
</evidence>
<name>A0A9P6IFW0_9PEZI</name>
<organism evidence="9 10">
    <name type="scientific">Colletotrichum karsti</name>
    <dbReference type="NCBI Taxonomy" id="1095194"/>
    <lineage>
        <taxon>Eukaryota</taxon>
        <taxon>Fungi</taxon>
        <taxon>Dikarya</taxon>
        <taxon>Ascomycota</taxon>
        <taxon>Pezizomycotina</taxon>
        <taxon>Sordariomycetes</taxon>
        <taxon>Hypocreomycetidae</taxon>
        <taxon>Glomerellales</taxon>
        <taxon>Glomerellaceae</taxon>
        <taxon>Colletotrichum</taxon>
        <taxon>Colletotrichum boninense species complex</taxon>
    </lineage>
</organism>
<keyword evidence="4 8" id="KW-0812">Transmembrane</keyword>
<dbReference type="AlphaFoldDB" id="A0A9P6IFW0"/>
<feature type="transmembrane region" description="Helical" evidence="8">
    <location>
        <begin position="396"/>
        <end position="416"/>
    </location>
</feature>
<evidence type="ECO:0000256" key="8">
    <source>
        <dbReference type="SAM" id="Phobius"/>
    </source>
</evidence>
<dbReference type="GO" id="GO:0005886">
    <property type="term" value="C:plasma membrane"/>
    <property type="evidence" value="ECO:0007669"/>
    <property type="project" value="UniProtKB-SubCell"/>
</dbReference>
<protein>
    <recommendedName>
        <fullName evidence="11">Polyamine transport protein</fullName>
    </recommendedName>
</protein>
<dbReference type="RefSeq" id="XP_038751466.1">
    <property type="nucleotide sequence ID" value="XM_038882761.1"/>
</dbReference>
<feature type="region of interest" description="Disordered" evidence="7">
    <location>
        <begin position="1"/>
        <end position="53"/>
    </location>
</feature>
<dbReference type="GO" id="GO:0022857">
    <property type="term" value="F:transmembrane transporter activity"/>
    <property type="evidence" value="ECO:0007669"/>
    <property type="project" value="TreeGrafter"/>
</dbReference>
<keyword evidence="3" id="KW-1003">Cell membrane</keyword>
<evidence type="ECO:0000256" key="5">
    <source>
        <dbReference type="ARBA" id="ARBA00022989"/>
    </source>
</evidence>
<feature type="transmembrane region" description="Helical" evidence="8">
    <location>
        <begin position="101"/>
        <end position="123"/>
    </location>
</feature>
<sequence length="752" mass="83361">MDGSDESSFVDFSTPQETRNRSGGPARPRASAKHGHLISRTTGEPNVPERDIAGRPLHNLRGISLRGKSHVSLRGVQAFNLPKSKRRQPIARDWSPVRKRAVATVACISTALVGMLLGIYAGLVPSLQYFIWDTGHAIINGNRMVLLVPRGVMGVCLGFASMNFHSILTDLFGASLMSSNPHQEVVDDYDTRRHGGGMGVWLGIWTWCYIASLGFGFWVGAWVINDLPPAWGFYISVALIAVVLLLNTLCPEVRRSAFRRSVVEVRTGTDISRRLARGEVMMHRVKDGPRWWGQEMYHGVALCFEMLRQPGFAVMAVYSGWIYAQVVLIIVLLGSLSSRFYHMRSPYVGLMVAAMAFGAIAAIPFQKASYFSRARHTQVNTSRMTFDRQVTWTSHLLRRTIFTIGLPLAGIIYASVSSGPPIHPSGPAILAAVIGFLSCLAISECNGLIMETFDTSDLQPGMTGRPRGNSGNAQRKKNYSSFPRVTAGFAICHTFGFVFAAGATALGGMAQRNLGQRVSTGVVAGILFVLTIMLSLVLVRFKEVTIIPESKTDEMERWTAARRESLKRRESIPAEEIDEKALFAEEEPWRPFIVGNPTSKTRRVNVLELGGMTRFTEIRRRNKLIDSNAHVNRAALEAGLDALEDQLSDAVSDIVNDAKDLIRRSSQRSQQSWRSRRHHRSATSDSSGHSSIEMDVIDERLAHGSRNPRLPNEVYNERECLRGQTVEEEDEGLFGVGHDANGSSRRNRNKRD</sequence>
<dbReference type="PANTHER" id="PTHR23502:SF186">
    <property type="entry name" value="MAJOR FACILITATOR SUPERFAMILY (MFS) PROFILE DOMAIN-CONTAINING PROTEIN"/>
    <property type="match status" value="1"/>
</dbReference>
<feature type="transmembrane region" description="Helical" evidence="8">
    <location>
        <begin position="347"/>
        <end position="365"/>
    </location>
</feature>
<feature type="transmembrane region" description="Helical" evidence="8">
    <location>
        <begin position="152"/>
        <end position="177"/>
    </location>
</feature>
<dbReference type="PANTHER" id="PTHR23502">
    <property type="entry name" value="MAJOR FACILITATOR SUPERFAMILY"/>
    <property type="match status" value="1"/>
</dbReference>
<evidence type="ECO:0000256" key="7">
    <source>
        <dbReference type="SAM" id="MobiDB-lite"/>
    </source>
</evidence>
<dbReference type="EMBL" id="JAATWM020000001">
    <property type="protein sequence ID" value="KAF9882005.1"/>
    <property type="molecule type" value="Genomic_DNA"/>
</dbReference>
<feature type="transmembrane region" description="Helical" evidence="8">
    <location>
        <begin position="230"/>
        <end position="250"/>
    </location>
</feature>
<feature type="transmembrane region" description="Helical" evidence="8">
    <location>
        <begin position="198"/>
        <end position="224"/>
    </location>
</feature>
<evidence type="ECO:0000256" key="3">
    <source>
        <dbReference type="ARBA" id="ARBA00022475"/>
    </source>
</evidence>
<evidence type="ECO:0000256" key="2">
    <source>
        <dbReference type="ARBA" id="ARBA00022448"/>
    </source>
</evidence>
<dbReference type="GeneID" id="62155835"/>
<evidence type="ECO:0000256" key="4">
    <source>
        <dbReference type="ARBA" id="ARBA00022692"/>
    </source>
</evidence>
<dbReference type="Proteomes" id="UP000781932">
    <property type="component" value="Unassembled WGS sequence"/>
</dbReference>
<keyword evidence="5 8" id="KW-1133">Transmembrane helix</keyword>
<feature type="transmembrane region" description="Helical" evidence="8">
    <location>
        <begin position="428"/>
        <end position="449"/>
    </location>
</feature>
<keyword evidence="6 8" id="KW-0472">Membrane</keyword>
<dbReference type="SUPFAM" id="SSF103473">
    <property type="entry name" value="MFS general substrate transporter"/>
    <property type="match status" value="1"/>
</dbReference>
<dbReference type="Gene3D" id="1.20.1250.20">
    <property type="entry name" value="MFS general substrate transporter like domains"/>
    <property type="match status" value="1"/>
</dbReference>
<comment type="subcellular location">
    <subcellularLocation>
        <location evidence="1">Cell membrane</location>
        <topology evidence="1">Multi-pass membrane protein</topology>
    </subcellularLocation>
</comment>
<comment type="caution">
    <text evidence="9">The sequence shown here is derived from an EMBL/GenBank/DDBJ whole genome shotgun (WGS) entry which is preliminary data.</text>
</comment>
<proteinExistence type="predicted"/>
<reference evidence="9" key="2">
    <citation type="submission" date="2020-11" db="EMBL/GenBank/DDBJ databases">
        <title>Whole genome sequencing of Colletotrichum sp.</title>
        <authorList>
            <person name="Li H."/>
        </authorList>
    </citation>
    <scope>NUCLEOTIDE SEQUENCE</scope>
    <source>
        <strain evidence="9">CkLH20</strain>
    </source>
</reference>
<keyword evidence="10" id="KW-1185">Reference proteome</keyword>
<accession>A0A9P6IFW0</accession>
<reference evidence="9" key="1">
    <citation type="submission" date="2020-03" db="EMBL/GenBank/DDBJ databases">
        <authorList>
            <person name="He L."/>
        </authorList>
    </citation>
    <scope>NUCLEOTIDE SEQUENCE</scope>
    <source>
        <strain evidence="9">CkLH20</strain>
    </source>
</reference>
<evidence type="ECO:0000256" key="1">
    <source>
        <dbReference type="ARBA" id="ARBA00004651"/>
    </source>
</evidence>
<evidence type="ECO:0000256" key="6">
    <source>
        <dbReference type="ARBA" id="ARBA00023136"/>
    </source>
</evidence>
<feature type="transmembrane region" description="Helical" evidence="8">
    <location>
        <begin position="312"/>
        <end position="335"/>
    </location>
</feature>
<evidence type="ECO:0000313" key="9">
    <source>
        <dbReference type="EMBL" id="KAF9882005.1"/>
    </source>
</evidence>
<keyword evidence="2" id="KW-0813">Transport</keyword>
<feature type="region of interest" description="Disordered" evidence="7">
    <location>
        <begin position="726"/>
        <end position="752"/>
    </location>
</feature>
<feature type="transmembrane region" description="Helical" evidence="8">
    <location>
        <begin position="485"/>
        <end position="506"/>
    </location>
</feature>
<gene>
    <name evidence="9" type="ORF">CkaCkLH20_00041</name>
</gene>
<dbReference type="OrthoDB" id="10250282at2759"/>
<dbReference type="InterPro" id="IPR036259">
    <property type="entry name" value="MFS_trans_sf"/>
</dbReference>